<reference evidence="2" key="1">
    <citation type="submission" date="2016-11" db="UniProtKB">
        <authorList>
            <consortium name="WormBaseParasite"/>
        </authorList>
    </citation>
    <scope>IDENTIFICATION</scope>
    <source>
        <strain evidence="2">KR3021</strain>
    </source>
</reference>
<dbReference type="WBParaSite" id="RSKR_0000621900.1">
    <property type="protein sequence ID" value="RSKR_0000621900.1"/>
    <property type="gene ID" value="RSKR_0000621900"/>
</dbReference>
<accession>A0AC35U194</accession>
<proteinExistence type="predicted"/>
<protein>
    <submittedName>
        <fullName evidence="2">AAA domain-containing protein</fullName>
    </submittedName>
</protein>
<dbReference type="Proteomes" id="UP000095286">
    <property type="component" value="Unplaced"/>
</dbReference>
<sequence length="746" mass="83034">MLRNILAVGKIQSRYLGQSSKLNSIISRSNPNILLNIQEKLNSIGASILLSSSRFTNRHTEAKKARLHKLKNEVDNNRGDGKESSSSNDDKEAEKDEDDQKREELKERIKKYFAISLLLYGLYVMTGTSDHSSEQITALSWNDFKERILPTGAVLKIIAYPERDMAYVYTMPGTKLKNGQDLKPVYSLGVPNMGKFESEIRRIEESLNFDPTNWTPIEYKRLDGISNLITMGILGLLVVGGYFLIKKSNISITSAMSQMTKGNYKFIDPLKKSKMLNIKFKDVAGLHEAKVEVMEFVEYLSNPGKFTKLGAKLPKGALFLGPPGCGKTLLAKALAAESSVPFISVNATEFIEMVGGLGASRVRSLFKEAKERAPCMIYIDEIDAIGRKRSDGSGSMGGGNSEQEQTLNQLLVEMDGIDSAKGIIVFASTNRPDMLDKALMRPGRLDRHVTVDLPTNLERIELFELYLGKIKLDKAPLFYAGRLAQMTPGMSGADIGNVVNEAALNAASNGRKIVTEKELNYAIERIIAGPEKRSRTLVKEEKLTVAYHEAGHALVGWLLEHTDALLKVTIVPRTSAALGFAQYTPRDRKLFSKEEMFDRMCMMLGGRAAENIQFGRITTGAQDDLSKVTKQAYAQMRIYGMNESIGYLSFPPNDSWGNPEFSPKPYGKKLAMTIDREAQALVAKAYFDTEKLIRANIDKLDIIAKELLLKEMLTYEDVKKLIGAPTFGEKNVIEMTEQILPKIDEP</sequence>
<organism evidence="1 2">
    <name type="scientific">Rhabditophanes sp. KR3021</name>
    <dbReference type="NCBI Taxonomy" id="114890"/>
    <lineage>
        <taxon>Eukaryota</taxon>
        <taxon>Metazoa</taxon>
        <taxon>Ecdysozoa</taxon>
        <taxon>Nematoda</taxon>
        <taxon>Chromadorea</taxon>
        <taxon>Rhabditida</taxon>
        <taxon>Tylenchina</taxon>
        <taxon>Panagrolaimomorpha</taxon>
        <taxon>Strongyloidoidea</taxon>
        <taxon>Alloionematidae</taxon>
        <taxon>Rhabditophanes</taxon>
    </lineage>
</organism>
<evidence type="ECO:0000313" key="2">
    <source>
        <dbReference type="WBParaSite" id="RSKR_0000621900.1"/>
    </source>
</evidence>
<evidence type="ECO:0000313" key="1">
    <source>
        <dbReference type="Proteomes" id="UP000095286"/>
    </source>
</evidence>
<name>A0AC35U194_9BILA</name>